<protein>
    <recommendedName>
        <fullName evidence="6">RRM domain-containing protein</fullName>
    </recommendedName>
</protein>
<evidence type="ECO:0000256" key="5">
    <source>
        <dbReference type="SAM" id="MobiDB-lite"/>
    </source>
</evidence>
<evidence type="ECO:0000313" key="7">
    <source>
        <dbReference type="EMBL" id="CAE0283881.1"/>
    </source>
</evidence>
<dbReference type="EMBL" id="HBIC01025709">
    <property type="protein sequence ID" value="CAE0283881.1"/>
    <property type="molecule type" value="Transcribed_RNA"/>
</dbReference>
<evidence type="ECO:0000256" key="4">
    <source>
        <dbReference type="PROSITE-ProRule" id="PRU00176"/>
    </source>
</evidence>
<feature type="compositionally biased region" description="Low complexity" evidence="5">
    <location>
        <begin position="1268"/>
        <end position="1306"/>
    </location>
</feature>
<feature type="compositionally biased region" description="Polar residues" evidence="5">
    <location>
        <begin position="137"/>
        <end position="160"/>
    </location>
</feature>
<dbReference type="Pfam" id="PF00491">
    <property type="entry name" value="Arginase"/>
    <property type="match status" value="1"/>
</dbReference>
<dbReference type="InterPro" id="IPR035979">
    <property type="entry name" value="RBD_domain_sf"/>
</dbReference>
<feature type="compositionally biased region" description="Polar residues" evidence="5">
    <location>
        <begin position="1006"/>
        <end position="1015"/>
    </location>
</feature>
<feature type="region of interest" description="Disordered" evidence="5">
    <location>
        <begin position="572"/>
        <end position="605"/>
    </location>
</feature>
<accession>A0A7S3H3F4</accession>
<dbReference type="InterPro" id="IPR023696">
    <property type="entry name" value="Ureohydrolase_dom_sf"/>
</dbReference>
<dbReference type="InterPro" id="IPR012677">
    <property type="entry name" value="Nucleotide-bd_a/b_plait_sf"/>
</dbReference>
<feature type="region of interest" description="Disordered" evidence="5">
    <location>
        <begin position="962"/>
        <end position="1021"/>
    </location>
</feature>
<evidence type="ECO:0000256" key="1">
    <source>
        <dbReference type="ARBA" id="ARBA00022664"/>
    </source>
</evidence>
<feature type="compositionally biased region" description="Low complexity" evidence="5">
    <location>
        <begin position="416"/>
        <end position="436"/>
    </location>
</feature>
<feature type="compositionally biased region" description="Low complexity" evidence="5">
    <location>
        <begin position="985"/>
        <end position="995"/>
    </location>
</feature>
<evidence type="ECO:0000259" key="6">
    <source>
        <dbReference type="PROSITE" id="PS50102"/>
    </source>
</evidence>
<dbReference type="GO" id="GO:0046872">
    <property type="term" value="F:metal ion binding"/>
    <property type="evidence" value="ECO:0007669"/>
    <property type="project" value="InterPro"/>
</dbReference>
<dbReference type="GO" id="GO:0008380">
    <property type="term" value="P:RNA splicing"/>
    <property type="evidence" value="ECO:0007669"/>
    <property type="project" value="UniProtKB-KW"/>
</dbReference>
<evidence type="ECO:0000313" key="8">
    <source>
        <dbReference type="EMBL" id="CAE0283882.1"/>
    </source>
</evidence>
<sequence length="1421" mass="148963">MSAAFGTQAFQQSRHARRIYVGGFPPNYGDEEALKFFLNSVIAKGLGEPNDNSYVLSIYVNQKKCFAFVELRAIELATACLDLDGIIYKKVVLKVLRANEYKPELIPPSMVGAPITLDLSSFSFGVPASPSNDKIGSASIQSSLTGNSTHPAASGSNENQPDARLDSVIQFASLSYISAGCISIIGYPFDDRSAPNHNNSSSATKDGSMVSGAHANALTSHSVTSANMNSSAPAATSGSGSGGYTGLGCTQAPKKMRNMIRKYKFGMLQNPEYDVDLKNLKFIDVGDVQAGKSREETKHNLSAIVAEVVQRRAVPFVVGGSSECAYYTTLGVISATARPVGMVVVSAQLEDLRVLEDPRLCERHSPKAAAARAHKQAQGPGQAPGTAVGIAESGAPGLVRAASSHSQSLATTLPGDASVASPVSAQDASQQQSQQSRSELDSPFGGMDRGGHCGGRYVRFAAQGIQCTTQQAENVTSKGGRVVWLGRDIRNQSTLCTLCPHLTSDHFAALAGRAVPHVYTLALFREALRCAAGKHAVPSAPTAGVVGVTADVSEKVDDEGLHPVYRAESRDFAADPSLESTPTEPLEKAPAVATETPSAAGLSDGASSAAPAEVEVVPGGVVVSIDMGVITGAVRGCGYITGSSNSTTGLTVDEILDMVMIAGADPNVLSLDISEFSPDAEDSRSSMLLAQMFYQFSLGVASRPASASSAAKSLGRAVHPTLPAEAAAGGAGGAGGAEAFMYGEDATAMRVPFRLTVHDRSSEQLLLRDLGSLSRTPKFYQEVSSGSMEAFTSTNNGQAQPASEKPPQLPYIEVDHRFSSMDCLDHTGISMPVPDASKGISASSHSVSSGSTNTNHSGAHNNNTNNITINTNHPNNTNTNNTTKPPASPNHYVASPPTASGNLTASNESFSKSLYPSGMPPQYVNHSQSQRAALQAADASGMFTGMVRTSPAGTPVAAMRRLGSASTASSPPLGHRGINTAKSVPGPGQQGMMGMTGLYPSAALPRTNSTGSHLTQHQQLYAQQQQQQALLQQQQLQQHHALYNQPPPQQQQRGNQPPPSYRSGPATPASLQGPGQGQGQVHFGGSGAGTVPTAYAQQRARYEAEQTWGGDRVDPAGQNRYAQPAPSQRQQLMQAQHQQQQLYRLQQHQQQHQQQQQAHSQAPLDDRSSSPAPHLYLSPDFLDISGERHSNALSSPSNSGYGDRQGGSSLHRPTNSAGSDLSGALAGLGVGVGAGSVDLSKPKSSLLGGSSELSGFDETVEMYEYRMQQQQQAQAQQLRGRSLQPQGGSQGLSSQGAQNSLSQSGLPRVGSALSYNTAAPMYSLYPADSMNFARSGSESLASNLTQDLMGSLSSSSSLLFTTSPHTPLTALGGGSSSQANPSRMNSLSNTNNNNNNSSNNTIIDPEDTTGDFLQEHYNQFS</sequence>
<dbReference type="InterPro" id="IPR000504">
    <property type="entry name" value="RRM_dom"/>
</dbReference>
<reference evidence="8" key="1">
    <citation type="submission" date="2021-01" db="EMBL/GenBank/DDBJ databases">
        <authorList>
            <person name="Corre E."/>
            <person name="Pelletier E."/>
            <person name="Niang G."/>
            <person name="Scheremetjew M."/>
            <person name="Finn R."/>
            <person name="Kale V."/>
            <person name="Holt S."/>
            <person name="Cochrane G."/>
            <person name="Meng A."/>
            <person name="Brown T."/>
            <person name="Cohen L."/>
        </authorList>
    </citation>
    <scope>NUCLEOTIDE SEQUENCE</scope>
    <source>
        <strain evidence="8">CCAP 955/1</strain>
    </source>
</reference>
<feature type="compositionally biased region" description="Polar residues" evidence="5">
    <location>
        <begin position="897"/>
        <end position="914"/>
    </location>
</feature>
<gene>
    <name evidence="7" type="ORF">SELO1098_LOCUS12716</name>
    <name evidence="8" type="ORF">SELO1098_LOCUS12717</name>
</gene>
<feature type="region of interest" description="Disordered" evidence="5">
    <location>
        <begin position="224"/>
        <end position="243"/>
    </location>
</feature>
<feature type="compositionally biased region" description="Polar residues" evidence="5">
    <location>
        <begin position="1191"/>
        <end position="1215"/>
    </location>
</feature>
<evidence type="ECO:0000256" key="3">
    <source>
        <dbReference type="ARBA" id="ARBA00023187"/>
    </source>
</evidence>
<organism evidence="8">
    <name type="scientific">Spumella elongata</name>
    <dbReference type="NCBI Taxonomy" id="89044"/>
    <lineage>
        <taxon>Eukaryota</taxon>
        <taxon>Sar</taxon>
        <taxon>Stramenopiles</taxon>
        <taxon>Ochrophyta</taxon>
        <taxon>Chrysophyceae</taxon>
        <taxon>Chromulinales</taxon>
        <taxon>Chromulinaceae</taxon>
        <taxon>Spumella</taxon>
    </lineage>
</organism>
<dbReference type="GO" id="GO:0003723">
    <property type="term" value="F:RNA binding"/>
    <property type="evidence" value="ECO:0007669"/>
    <property type="project" value="UniProtKB-UniRule"/>
</dbReference>
<feature type="compositionally biased region" description="Low complexity" evidence="5">
    <location>
        <begin position="1385"/>
        <end position="1401"/>
    </location>
</feature>
<dbReference type="SUPFAM" id="SSF52768">
    <property type="entry name" value="Arginase/deacetylase"/>
    <property type="match status" value="2"/>
</dbReference>
<dbReference type="Gene3D" id="3.30.70.330">
    <property type="match status" value="1"/>
</dbReference>
<feature type="region of interest" description="Disordered" evidence="5">
    <location>
        <begin position="137"/>
        <end position="161"/>
    </location>
</feature>
<keyword evidence="1" id="KW-0507">mRNA processing</keyword>
<feature type="compositionally biased region" description="Low complexity" evidence="5">
    <location>
        <begin position="1128"/>
        <end position="1162"/>
    </location>
</feature>
<dbReference type="Gene3D" id="3.40.800.10">
    <property type="entry name" value="Ureohydrolase domain"/>
    <property type="match status" value="2"/>
</dbReference>
<dbReference type="PROSITE" id="PS50102">
    <property type="entry name" value="RRM"/>
    <property type="match status" value="1"/>
</dbReference>
<feature type="compositionally biased region" description="Low complexity" evidence="5">
    <location>
        <begin position="841"/>
        <end position="883"/>
    </location>
</feature>
<keyword evidence="2 4" id="KW-0694">RNA-binding</keyword>
<dbReference type="InterPro" id="IPR006035">
    <property type="entry name" value="Ureohydrolase"/>
</dbReference>
<name>A0A7S3H3F4_9STRA</name>
<feature type="region of interest" description="Disordered" evidence="5">
    <location>
        <begin position="1044"/>
        <end position="1218"/>
    </location>
</feature>
<dbReference type="SUPFAM" id="SSF54928">
    <property type="entry name" value="RNA-binding domain, RBD"/>
    <property type="match status" value="1"/>
</dbReference>
<feature type="region of interest" description="Disordered" evidence="5">
    <location>
        <begin position="786"/>
        <end position="807"/>
    </location>
</feature>
<dbReference type="EMBL" id="HBIC01025710">
    <property type="protein sequence ID" value="CAE0283882.1"/>
    <property type="molecule type" value="Transcribed_RNA"/>
</dbReference>
<dbReference type="GO" id="GO:0006397">
    <property type="term" value="P:mRNA processing"/>
    <property type="evidence" value="ECO:0007669"/>
    <property type="project" value="UniProtKB-KW"/>
</dbReference>
<feature type="region of interest" description="Disordered" evidence="5">
    <location>
        <begin position="1369"/>
        <end position="1410"/>
    </location>
</feature>
<proteinExistence type="predicted"/>
<feature type="domain" description="RRM" evidence="6">
    <location>
        <begin position="17"/>
        <end position="100"/>
    </location>
</feature>
<feature type="region of interest" description="Disordered" evidence="5">
    <location>
        <begin position="365"/>
        <end position="446"/>
    </location>
</feature>
<keyword evidence="3" id="KW-0508">mRNA splicing</keyword>
<feature type="region of interest" description="Disordered" evidence="5">
    <location>
        <begin position="1267"/>
        <end position="1307"/>
    </location>
</feature>
<evidence type="ECO:0000256" key="2">
    <source>
        <dbReference type="ARBA" id="ARBA00022884"/>
    </source>
</evidence>
<feature type="region of interest" description="Disordered" evidence="5">
    <location>
        <begin position="832"/>
        <end position="914"/>
    </location>
</feature>
<feature type="compositionally biased region" description="Gly residues" evidence="5">
    <location>
        <begin position="1074"/>
        <end position="1088"/>
    </location>
</feature>
<dbReference type="PANTHER" id="PTHR23139">
    <property type="entry name" value="RNA-BINDING PROTEIN"/>
    <property type="match status" value="1"/>
</dbReference>
<feature type="compositionally biased region" description="Polar residues" evidence="5">
    <location>
        <begin position="786"/>
        <end position="801"/>
    </location>
</feature>